<dbReference type="GO" id="GO:0004252">
    <property type="term" value="F:serine-type endopeptidase activity"/>
    <property type="evidence" value="ECO:0007669"/>
    <property type="project" value="InterPro"/>
</dbReference>
<keyword evidence="3 7" id="KW-0812">Transmembrane</keyword>
<evidence type="ECO:0000313" key="9">
    <source>
        <dbReference type="EMBL" id="NOU98187.1"/>
    </source>
</evidence>
<evidence type="ECO:0000256" key="6">
    <source>
        <dbReference type="ARBA" id="ARBA00023136"/>
    </source>
</evidence>
<keyword evidence="5 7" id="KW-1133">Transmembrane helix</keyword>
<dbReference type="InterPro" id="IPR022764">
    <property type="entry name" value="Peptidase_S54_rhomboid_dom"/>
</dbReference>
<evidence type="ECO:0000313" key="10">
    <source>
        <dbReference type="Proteomes" id="UP000641588"/>
    </source>
</evidence>
<gene>
    <name evidence="9" type="ORF">GC093_33890</name>
</gene>
<dbReference type="SUPFAM" id="SSF144091">
    <property type="entry name" value="Rhomboid-like"/>
    <property type="match status" value="1"/>
</dbReference>
<dbReference type="Gene3D" id="1.20.1540.10">
    <property type="entry name" value="Rhomboid-like"/>
    <property type="match status" value="1"/>
</dbReference>
<evidence type="ECO:0000256" key="2">
    <source>
        <dbReference type="ARBA" id="ARBA00009045"/>
    </source>
</evidence>
<accession>A0A972GX15</accession>
<keyword evidence="4" id="KW-0378">Hydrolase</keyword>
<dbReference type="InterPro" id="IPR050925">
    <property type="entry name" value="Rhomboid_protease_S54"/>
</dbReference>
<feature type="domain" description="Peptidase S54 rhomboid" evidence="8">
    <location>
        <begin position="59"/>
        <end position="193"/>
    </location>
</feature>
<reference evidence="9" key="1">
    <citation type="submission" date="2019-10" db="EMBL/GenBank/DDBJ databases">
        <title>Description of Paenibacillus glebae sp. nov.</title>
        <authorList>
            <person name="Carlier A."/>
            <person name="Qi S."/>
        </authorList>
    </citation>
    <scope>NUCLEOTIDE SEQUENCE</scope>
    <source>
        <strain evidence="9">LMG 31456</strain>
    </source>
</reference>
<proteinExistence type="inferred from homology"/>
<dbReference type="Proteomes" id="UP000641588">
    <property type="component" value="Unassembled WGS sequence"/>
</dbReference>
<protein>
    <submittedName>
        <fullName evidence="9">Rhomboid family intramembrane serine protease</fullName>
    </submittedName>
</protein>
<evidence type="ECO:0000256" key="4">
    <source>
        <dbReference type="ARBA" id="ARBA00022801"/>
    </source>
</evidence>
<evidence type="ECO:0000256" key="1">
    <source>
        <dbReference type="ARBA" id="ARBA00004141"/>
    </source>
</evidence>
<dbReference type="AlphaFoldDB" id="A0A972GX15"/>
<feature type="transmembrane region" description="Helical" evidence="7">
    <location>
        <begin position="12"/>
        <end position="32"/>
    </location>
</feature>
<dbReference type="EMBL" id="WHOD01000128">
    <property type="protein sequence ID" value="NOU98187.1"/>
    <property type="molecule type" value="Genomic_DNA"/>
</dbReference>
<sequence length="212" mass="24042">MFARRESLKQFIQLYPVTAVIIVIHLIAMAAMEWYGSSKDNVTLIHFGAMFDLPNMRPEPWRYVSAIFLHIGFEHLLFNSFALYVFAAPLERMLGAWRYGLFYLACGIIGNIVSAWLHSDYYIGAGASGAIYGVYGAYLYMSVLRKDLIDYQTKQTVRIIVIMGFVYSILIPNVDIYAHLGGFVGGLAVMSIISLFVKRRQRVESEEEQAAQ</sequence>
<dbReference type="Pfam" id="PF01694">
    <property type="entry name" value="Rhomboid"/>
    <property type="match status" value="1"/>
</dbReference>
<organism evidence="9 10">
    <name type="scientific">Paenibacillus foliorum</name>
    <dbReference type="NCBI Taxonomy" id="2654974"/>
    <lineage>
        <taxon>Bacteria</taxon>
        <taxon>Bacillati</taxon>
        <taxon>Bacillota</taxon>
        <taxon>Bacilli</taxon>
        <taxon>Bacillales</taxon>
        <taxon>Paenibacillaceae</taxon>
        <taxon>Paenibacillus</taxon>
    </lineage>
</organism>
<dbReference type="PANTHER" id="PTHR43731:SF14">
    <property type="entry name" value="PRESENILIN-ASSOCIATED RHOMBOID-LIKE PROTEIN, MITOCHONDRIAL"/>
    <property type="match status" value="1"/>
</dbReference>
<comment type="similarity">
    <text evidence="2">Belongs to the peptidase S54 family.</text>
</comment>
<keyword evidence="10" id="KW-1185">Reference proteome</keyword>
<evidence type="ECO:0000259" key="8">
    <source>
        <dbReference type="Pfam" id="PF01694"/>
    </source>
</evidence>
<feature type="transmembrane region" description="Helical" evidence="7">
    <location>
        <begin position="99"/>
        <end position="117"/>
    </location>
</feature>
<dbReference type="PANTHER" id="PTHR43731">
    <property type="entry name" value="RHOMBOID PROTEASE"/>
    <property type="match status" value="1"/>
</dbReference>
<dbReference type="InterPro" id="IPR035952">
    <property type="entry name" value="Rhomboid-like_sf"/>
</dbReference>
<keyword evidence="6 7" id="KW-0472">Membrane</keyword>
<name>A0A972GX15_9BACL</name>
<dbReference type="GO" id="GO:0006508">
    <property type="term" value="P:proteolysis"/>
    <property type="evidence" value="ECO:0007669"/>
    <property type="project" value="UniProtKB-KW"/>
</dbReference>
<feature type="transmembrane region" description="Helical" evidence="7">
    <location>
        <begin position="155"/>
        <end position="171"/>
    </location>
</feature>
<dbReference type="GO" id="GO:0016020">
    <property type="term" value="C:membrane"/>
    <property type="evidence" value="ECO:0007669"/>
    <property type="project" value="UniProtKB-SubCell"/>
</dbReference>
<comment type="subcellular location">
    <subcellularLocation>
        <location evidence="1">Membrane</location>
        <topology evidence="1">Multi-pass membrane protein</topology>
    </subcellularLocation>
</comment>
<feature type="transmembrane region" description="Helical" evidence="7">
    <location>
        <begin position="123"/>
        <end position="143"/>
    </location>
</feature>
<evidence type="ECO:0000256" key="3">
    <source>
        <dbReference type="ARBA" id="ARBA00022692"/>
    </source>
</evidence>
<dbReference type="RefSeq" id="WP_171656429.1">
    <property type="nucleotide sequence ID" value="NZ_WHOD01000128.1"/>
</dbReference>
<comment type="caution">
    <text evidence="9">The sequence shown here is derived from an EMBL/GenBank/DDBJ whole genome shotgun (WGS) entry which is preliminary data.</text>
</comment>
<feature type="transmembrane region" description="Helical" evidence="7">
    <location>
        <begin position="177"/>
        <end position="197"/>
    </location>
</feature>
<evidence type="ECO:0000256" key="5">
    <source>
        <dbReference type="ARBA" id="ARBA00022989"/>
    </source>
</evidence>
<keyword evidence="9" id="KW-0645">Protease</keyword>
<evidence type="ECO:0000256" key="7">
    <source>
        <dbReference type="SAM" id="Phobius"/>
    </source>
</evidence>
<feature type="transmembrane region" description="Helical" evidence="7">
    <location>
        <begin position="63"/>
        <end position="87"/>
    </location>
</feature>